<evidence type="ECO:0000313" key="1">
    <source>
        <dbReference type="EMBL" id="GBM15252.1"/>
    </source>
</evidence>
<reference evidence="1 2" key="1">
    <citation type="journal article" date="2019" name="Sci. Rep.">
        <title>Orb-weaving spider Araneus ventricosus genome elucidates the spidroin gene catalogue.</title>
        <authorList>
            <person name="Kono N."/>
            <person name="Nakamura H."/>
            <person name="Ohtoshi R."/>
            <person name="Moran D.A.P."/>
            <person name="Shinohara A."/>
            <person name="Yoshida Y."/>
            <person name="Fujiwara M."/>
            <person name="Mori M."/>
            <person name="Tomita M."/>
            <person name="Arakawa K."/>
        </authorList>
    </citation>
    <scope>NUCLEOTIDE SEQUENCE [LARGE SCALE GENOMIC DNA]</scope>
</reference>
<comment type="caution">
    <text evidence="1">The sequence shown here is derived from an EMBL/GenBank/DDBJ whole genome shotgun (WGS) entry which is preliminary data.</text>
</comment>
<evidence type="ECO:0000313" key="2">
    <source>
        <dbReference type="Proteomes" id="UP000499080"/>
    </source>
</evidence>
<accession>A0A4Y2DEN2</accession>
<protein>
    <submittedName>
        <fullName evidence="1">Uncharacterized protein</fullName>
    </submittedName>
</protein>
<dbReference type="EMBL" id="BGPR01089428">
    <property type="protein sequence ID" value="GBM15252.1"/>
    <property type="molecule type" value="Genomic_DNA"/>
</dbReference>
<feature type="non-terminal residue" evidence="1">
    <location>
        <position position="70"/>
    </location>
</feature>
<dbReference type="AlphaFoldDB" id="A0A4Y2DEN2"/>
<proteinExistence type="predicted"/>
<name>A0A4Y2DEN2_ARAVE</name>
<keyword evidence="2" id="KW-1185">Reference proteome</keyword>
<dbReference type="Proteomes" id="UP000499080">
    <property type="component" value="Unassembled WGS sequence"/>
</dbReference>
<sequence length="70" mass="7541">MIIRSSTSSRLGLVAVVVRRPSLERVHEVQEAAVGVEPLHCAPGHSPGTDRKCILMIGTGGSKFHNFISF</sequence>
<gene>
    <name evidence="1" type="ORF">AVEN_100288_1</name>
</gene>
<organism evidence="1 2">
    <name type="scientific">Araneus ventricosus</name>
    <name type="common">Orbweaver spider</name>
    <name type="synonym">Epeira ventricosa</name>
    <dbReference type="NCBI Taxonomy" id="182803"/>
    <lineage>
        <taxon>Eukaryota</taxon>
        <taxon>Metazoa</taxon>
        <taxon>Ecdysozoa</taxon>
        <taxon>Arthropoda</taxon>
        <taxon>Chelicerata</taxon>
        <taxon>Arachnida</taxon>
        <taxon>Araneae</taxon>
        <taxon>Araneomorphae</taxon>
        <taxon>Entelegynae</taxon>
        <taxon>Araneoidea</taxon>
        <taxon>Araneidae</taxon>
        <taxon>Araneus</taxon>
    </lineage>
</organism>